<evidence type="ECO:0000313" key="3">
    <source>
        <dbReference type="Proteomes" id="UP001208041"/>
    </source>
</evidence>
<protein>
    <submittedName>
        <fullName evidence="2">META domain-containing protein</fullName>
    </submittedName>
</protein>
<comment type="caution">
    <text evidence="2">The sequence shown here is derived from an EMBL/GenBank/DDBJ whole genome shotgun (WGS) entry which is preliminary data.</text>
</comment>
<accession>A0AAE3IYJ4</accession>
<dbReference type="InterPro" id="IPR005184">
    <property type="entry name" value="DUF306_Meta_HslJ"/>
</dbReference>
<dbReference type="PANTHER" id="PTHR35535:SF2">
    <property type="entry name" value="DUF306 DOMAIN-CONTAINING PROTEIN"/>
    <property type="match status" value="1"/>
</dbReference>
<proteinExistence type="predicted"/>
<evidence type="ECO:0000259" key="1">
    <source>
        <dbReference type="Pfam" id="PF03724"/>
    </source>
</evidence>
<evidence type="ECO:0000313" key="2">
    <source>
        <dbReference type="EMBL" id="MCV6823268.1"/>
    </source>
</evidence>
<dbReference type="RefSeq" id="WP_263952105.1">
    <property type="nucleotide sequence ID" value="NZ_JAOYFC010000001.1"/>
</dbReference>
<dbReference type="AlphaFoldDB" id="A0AAE3IYJ4"/>
<dbReference type="Proteomes" id="UP001208041">
    <property type="component" value="Unassembled WGS sequence"/>
</dbReference>
<sequence>MLRYSFLLLFGLSFCESDETVTGYGAAGSVWKLTSLNGAEFTAEATLEFGEEGKFFGNAPCNVYNGTQTADYPWFETGPIAATQKACPELEAETAYLRALDAMTIAEVVGDTMILSNEDGGEMVFEATTKTED</sequence>
<reference evidence="2" key="1">
    <citation type="submission" date="2022-10" db="EMBL/GenBank/DDBJ databases">
        <authorList>
            <person name="Yue Y."/>
        </authorList>
    </citation>
    <scope>NUCLEOTIDE SEQUENCE</scope>
    <source>
        <strain evidence="2">Z654</strain>
    </source>
</reference>
<organism evidence="2 3">
    <name type="scientific">Halocynthiibacter halioticoli</name>
    <dbReference type="NCBI Taxonomy" id="2986804"/>
    <lineage>
        <taxon>Bacteria</taxon>
        <taxon>Pseudomonadati</taxon>
        <taxon>Pseudomonadota</taxon>
        <taxon>Alphaproteobacteria</taxon>
        <taxon>Rhodobacterales</taxon>
        <taxon>Paracoccaceae</taxon>
        <taxon>Halocynthiibacter</taxon>
    </lineage>
</organism>
<dbReference type="InterPro" id="IPR053147">
    <property type="entry name" value="Hsp_HslJ-like"/>
</dbReference>
<feature type="domain" description="DUF306" evidence="1">
    <location>
        <begin position="27"/>
        <end position="125"/>
    </location>
</feature>
<gene>
    <name evidence="2" type="ORF">OH136_01760</name>
</gene>
<dbReference type="Pfam" id="PF03724">
    <property type="entry name" value="META"/>
    <property type="match status" value="1"/>
</dbReference>
<dbReference type="EMBL" id="JAOYFC010000001">
    <property type="protein sequence ID" value="MCV6823268.1"/>
    <property type="molecule type" value="Genomic_DNA"/>
</dbReference>
<dbReference type="Gene3D" id="2.40.128.270">
    <property type="match status" value="1"/>
</dbReference>
<dbReference type="InterPro" id="IPR038670">
    <property type="entry name" value="HslJ-like_sf"/>
</dbReference>
<keyword evidence="3" id="KW-1185">Reference proteome</keyword>
<dbReference type="PANTHER" id="PTHR35535">
    <property type="entry name" value="HEAT SHOCK PROTEIN HSLJ"/>
    <property type="match status" value="1"/>
</dbReference>
<name>A0AAE3IYJ4_9RHOB</name>